<sequence length="180" mass="20102">MVDADLAAQVDYVPPNILEAGWVDYSPCLLLSMAKMPAYSKLPAIAHRRIGEECCHRWGAILPMALQMRQAVGLFRPAVPDVRKSHEGDDINTPGMDESITKMKGFGQQVYAAAVANQRRRLTLRPRHQLRGNARWSQHPPELLPHPLHPPHPLLPRVPRSATSCQANTLARVPNPVEEH</sequence>
<evidence type="ECO:0000256" key="1">
    <source>
        <dbReference type="SAM" id="MobiDB-lite"/>
    </source>
</evidence>
<dbReference type="Proteomes" id="UP001480595">
    <property type="component" value="Unassembled WGS sequence"/>
</dbReference>
<feature type="region of interest" description="Disordered" evidence="1">
    <location>
        <begin position="130"/>
        <end position="156"/>
    </location>
</feature>
<proteinExistence type="predicted"/>
<name>A0ABR1UL81_9PEZI</name>
<protein>
    <submittedName>
        <fullName evidence="2">Uncharacterized protein</fullName>
    </submittedName>
</protein>
<evidence type="ECO:0000313" key="2">
    <source>
        <dbReference type="EMBL" id="KAK8058668.1"/>
    </source>
</evidence>
<feature type="compositionally biased region" description="Pro residues" evidence="1">
    <location>
        <begin position="142"/>
        <end position="156"/>
    </location>
</feature>
<dbReference type="EMBL" id="JAQQWL010000009">
    <property type="protein sequence ID" value="KAK8058668.1"/>
    <property type="molecule type" value="Genomic_DNA"/>
</dbReference>
<gene>
    <name evidence="2" type="ORF">PG994_009116</name>
</gene>
<dbReference type="RefSeq" id="XP_066714114.1">
    <property type="nucleotide sequence ID" value="XM_066860525.1"/>
</dbReference>
<evidence type="ECO:0000313" key="3">
    <source>
        <dbReference type="Proteomes" id="UP001480595"/>
    </source>
</evidence>
<keyword evidence="3" id="KW-1185">Reference proteome</keyword>
<reference evidence="2 3" key="1">
    <citation type="submission" date="2023-01" db="EMBL/GenBank/DDBJ databases">
        <title>Analysis of 21 Apiospora genomes using comparative genomics revels a genus with tremendous synthesis potential of carbohydrate active enzymes and secondary metabolites.</title>
        <authorList>
            <person name="Sorensen T."/>
        </authorList>
    </citation>
    <scope>NUCLEOTIDE SEQUENCE [LARGE SCALE GENOMIC DNA]</scope>
    <source>
        <strain evidence="2 3">CBS 135458</strain>
    </source>
</reference>
<dbReference type="GeneID" id="92093588"/>
<accession>A0ABR1UL81</accession>
<comment type="caution">
    <text evidence="2">The sequence shown here is derived from an EMBL/GenBank/DDBJ whole genome shotgun (WGS) entry which is preliminary data.</text>
</comment>
<organism evidence="2 3">
    <name type="scientific">Apiospora phragmitis</name>
    <dbReference type="NCBI Taxonomy" id="2905665"/>
    <lineage>
        <taxon>Eukaryota</taxon>
        <taxon>Fungi</taxon>
        <taxon>Dikarya</taxon>
        <taxon>Ascomycota</taxon>
        <taxon>Pezizomycotina</taxon>
        <taxon>Sordariomycetes</taxon>
        <taxon>Xylariomycetidae</taxon>
        <taxon>Amphisphaeriales</taxon>
        <taxon>Apiosporaceae</taxon>
        <taxon>Apiospora</taxon>
    </lineage>
</organism>